<dbReference type="EMBL" id="LAJY01000318">
    <property type="protein sequence ID" value="KJV09259.1"/>
    <property type="molecule type" value="Genomic_DNA"/>
</dbReference>
<evidence type="ECO:0000313" key="5">
    <source>
        <dbReference type="Proteomes" id="UP000033774"/>
    </source>
</evidence>
<dbReference type="RefSeq" id="WP_045776153.1">
    <property type="nucleotide sequence ID" value="NZ_LAJY01000318.1"/>
</dbReference>
<dbReference type="InterPro" id="IPR000182">
    <property type="entry name" value="GNAT_dom"/>
</dbReference>
<keyword evidence="1" id="KW-0808">Transferase</keyword>
<dbReference type="Gene3D" id="3.40.630.30">
    <property type="match status" value="1"/>
</dbReference>
<sequence length="150" mass="17097">METHIRPLSLTDRPAWESLFLAYGQFYKTDYSPALIEANWRRLHDPTVGLHGLVALGEAGELIGLLHYIPHLHTNSARMVGYLEDLFVIPEARGQRAGEKLIEALVDIGKTSGWYRIYWHTHADNATARKLYDRVAKLSAFVRYDIPLVP</sequence>
<reference evidence="4 5" key="1">
    <citation type="submission" date="2015-03" db="EMBL/GenBank/DDBJ databases">
        <title>Draft genome sequence of Elstera litoralis.</title>
        <authorList>
            <person name="Rahalkar M.C."/>
            <person name="Dhakephalkar P.K."/>
            <person name="Pore S.D."/>
            <person name="Arora P."/>
            <person name="Kapse N.G."/>
            <person name="Pandit P.S."/>
        </authorList>
    </citation>
    <scope>NUCLEOTIDE SEQUENCE [LARGE SCALE GENOMIC DNA]</scope>
    <source>
        <strain evidence="4 5">Dia-1</strain>
    </source>
</reference>
<dbReference type="CDD" id="cd04301">
    <property type="entry name" value="NAT_SF"/>
    <property type="match status" value="1"/>
</dbReference>
<organism evidence="4 5">
    <name type="scientific">Elstera litoralis</name>
    <dbReference type="NCBI Taxonomy" id="552518"/>
    <lineage>
        <taxon>Bacteria</taxon>
        <taxon>Pseudomonadati</taxon>
        <taxon>Pseudomonadota</taxon>
        <taxon>Alphaproteobacteria</taxon>
        <taxon>Rhodospirillales</taxon>
        <taxon>Rhodospirillaceae</taxon>
        <taxon>Elstera</taxon>
    </lineage>
</organism>
<keyword evidence="5" id="KW-1185">Reference proteome</keyword>
<keyword evidence="2" id="KW-0012">Acyltransferase</keyword>
<comment type="caution">
    <text evidence="4">The sequence shown here is derived from an EMBL/GenBank/DDBJ whole genome shotgun (WGS) entry which is preliminary data.</text>
</comment>
<dbReference type="Proteomes" id="UP000033774">
    <property type="component" value="Unassembled WGS sequence"/>
</dbReference>
<feature type="domain" description="N-acetyltransferase" evidence="3">
    <location>
        <begin position="3"/>
        <end position="150"/>
    </location>
</feature>
<dbReference type="PROSITE" id="PS51186">
    <property type="entry name" value="GNAT"/>
    <property type="match status" value="1"/>
</dbReference>
<dbReference type="AlphaFoldDB" id="A0A0F3IUI5"/>
<proteinExistence type="predicted"/>
<evidence type="ECO:0000313" key="4">
    <source>
        <dbReference type="EMBL" id="KJV09259.1"/>
    </source>
</evidence>
<gene>
    <name evidence="4" type="ORF">VZ95_12560</name>
</gene>
<evidence type="ECO:0000256" key="2">
    <source>
        <dbReference type="ARBA" id="ARBA00023315"/>
    </source>
</evidence>
<dbReference type="OrthoDB" id="9805924at2"/>
<dbReference type="GO" id="GO:0016747">
    <property type="term" value="F:acyltransferase activity, transferring groups other than amino-acyl groups"/>
    <property type="evidence" value="ECO:0007669"/>
    <property type="project" value="InterPro"/>
</dbReference>
<name>A0A0F3IUI5_9PROT</name>
<dbReference type="InterPro" id="IPR050832">
    <property type="entry name" value="Bact_Acetyltransf"/>
</dbReference>
<protein>
    <recommendedName>
        <fullName evidence="3">N-acetyltransferase domain-containing protein</fullName>
    </recommendedName>
</protein>
<dbReference type="Pfam" id="PF00583">
    <property type="entry name" value="Acetyltransf_1"/>
    <property type="match status" value="1"/>
</dbReference>
<dbReference type="PANTHER" id="PTHR43877">
    <property type="entry name" value="AMINOALKYLPHOSPHONATE N-ACETYLTRANSFERASE-RELATED-RELATED"/>
    <property type="match status" value="1"/>
</dbReference>
<accession>A0A0F3IUI5</accession>
<evidence type="ECO:0000259" key="3">
    <source>
        <dbReference type="PROSITE" id="PS51186"/>
    </source>
</evidence>
<dbReference type="InterPro" id="IPR016181">
    <property type="entry name" value="Acyl_CoA_acyltransferase"/>
</dbReference>
<evidence type="ECO:0000256" key="1">
    <source>
        <dbReference type="ARBA" id="ARBA00022679"/>
    </source>
</evidence>
<dbReference type="SUPFAM" id="SSF55729">
    <property type="entry name" value="Acyl-CoA N-acyltransferases (Nat)"/>
    <property type="match status" value="1"/>
</dbReference>